<keyword evidence="2" id="KW-0175">Coiled coil</keyword>
<name>A0A8E0ILF0_LACPA</name>
<dbReference type="InterPro" id="IPR036689">
    <property type="entry name" value="ESAT-6-like_sf"/>
</dbReference>
<evidence type="ECO:0000256" key="1">
    <source>
        <dbReference type="RuleBase" id="RU362001"/>
    </source>
</evidence>
<sequence length="97" mass="11071">MAQISVTPEELTSQAEVYTQARDGIQEQIAKVEQMNNTIHEEWKGSAFEAYLAQYQELKSQVQKFEELLTNINSQLKKYAQTVQERDAADAKSFGLN</sequence>
<dbReference type="InterPro" id="IPR010310">
    <property type="entry name" value="T7SS_ESAT-6-like"/>
</dbReference>
<feature type="coiled-coil region" evidence="2">
    <location>
        <begin position="48"/>
        <end position="82"/>
    </location>
</feature>
<dbReference type="AlphaFoldDB" id="A0A8E0ILF0"/>
<comment type="caution">
    <text evidence="3">The sequence shown here is derived from an EMBL/GenBank/DDBJ whole genome shotgun (WGS) entry which is preliminary data.</text>
</comment>
<reference evidence="3 4" key="1">
    <citation type="journal article" date="2013" name="PLoS ONE">
        <title>Lactobacillus paracasei comparative genomics: towards species pan-genome definition and exploitation of diversity.</title>
        <authorList>
            <person name="Smokvina T."/>
            <person name="Wels M."/>
            <person name="Polka J."/>
            <person name="Chervaux C."/>
            <person name="Brisse S."/>
            <person name="Boekhorst J."/>
            <person name="van Hylckama Vlieg J.E."/>
            <person name="Siezen R.J."/>
        </authorList>
    </citation>
    <scope>NUCLEOTIDE SEQUENCE [LARGE SCALE GENOMIC DNA]</scope>
    <source>
        <strain evidence="3 4">CNCM I-4270</strain>
    </source>
</reference>
<dbReference type="Pfam" id="PF06013">
    <property type="entry name" value="WXG100"/>
    <property type="match status" value="1"/>
</dbReference>
<dbReference type="SUPFAM" id="SSF140453">
    <property type="entry name" value="EsxAB dimer-like"/>
    <property type="match status" value="1"/>
</dbReference>
<dbReference type="Proteomes" id="UP000014249">
    <property type="component" value="Unassembled WGS sequence"/>
</dbReference>
<accession>A0A8E0ILF0</accession>
<evidence type="ECO:0000256" key="2">
    <source>
        <dbReference type="SAM" id="Coils"/>
    </source>
</evidence>
<dbReference type="Gene3D" id="1.10.287.1060">
    <property type="entry name" value="ESAT-6-like"/>
    <property type="match status" value="1"/>
</dbReference>
<dbReference type="EMBL" id="ANJX01000178">
    <property type="protein sequence ID" value="EPC55130.1"/>
    <property type="molecule type" value="Genomic_DNA"/>
</dbReference>
<evidence type="ECO:0000313" key="3">
    <source>
        <dbReference type="EMBL" id="EPC55130.1"/>
    </source>
</evidence>
<dbReference type="NCBIfam" id="TIGR03930">
    <property type="entry name" value="WXG100_ESAT6"/>
    <property type="match status" value="1"/>
</dbReference>
<comment type="similarity">
    <text evidence="1">Belongs to the WXG100 family.</text>
</comment>
<proteinExistence type="inferred from homology"/>
<organism evidence="3 4">
    <name type="scientific">Lacticaseibacillus paracasei subsp. paracasei CNCM I-4270</name>
    <dbReference type="NCBI Taxonomy" id="1256202"/>
    <lineage>
        <taxon>Bacteria</taxon>
        <taxon>Bacillati</taxon>
        <taxon>Bacillota</taxon>
        <taxon>Bacilli</taxon>
        <taxon>Lactobacillales</taxon>
        <taxon>Lactobacillaceae</taxon>
        <taxon>Lacticaseibacillus</taxon>
    </lineage>
</organism>
<protein>
    <recommendedName>
        <fullName evidence="1">ESAT-6-like protein</fullName>
    </recommendedName>
</protein>
<evidence type="ECO:0000313" key="4">
    <source>
        <dbReference type="Proteomes" id="UP000014249"/>
    </source>
</evidence>
<gene>
    <name evidence="3" type="ORF">Lpp77_06260</name>
</gene>